<dbReference type="PANTHER" id="PTHR37849">
    <property type="entry name" value="YALI0E11605P"/>
    <property type="match status" value="1"/>
</dbReference>
<dbReference type="OrthoDB" id="5331396at2759"/>
<evidence type="ECO:0000313" key="1">
    <source>
        <dbReference type="EMBL" id="OAJ43017.1"/>
    </source>
</evidence>
<gene>
    <name evidence="1" type="ORF">BDEG_26400</name>
</gene>
<proteinExistence type="predicted"/>
<evidence type="ECO:0000313" key="2">
    <source>
        <dbReference type="Proteomes" id="UP000077115"/>
    </source>
</evidence>
<accession>A0A177WSA2</accession>
<reference evidence="1 2" key="1">
    <citation type="submission" date="2006-10" db="EMBL/GenBank/DDBJ databases">
        <title>The Genome Sequence of Batrachochytrium dendrobatidis JEL423.</title>
        <authorList>
            <consortium name="The Broad Institute Genome Sequencing Platform"/>
            <person name="Birren B."/>
            <person name="Lander E."/>
            <person name="Galagan J."/>
            <person name="Cuomo C."/>
            <person name="Devon K."/>
            <person name="Jaffe D."/>
            <person name="Butler J."/>
            <person name="Alvarez P."/>
            <person name="Gnerre S."/>
            <person name="Grabherr M."/>
            <person name="Kleber M."/>
            <person name="Mauceli E."/>
            <person name="Brockman W."/>
            <person name="Young S."/>
            <person name="LaButti K."/>
            <person name="Sykes S."/>
            <person name="DeCaprio D."/>
            <person name="Crawford M."/>
            <person name="Koehrsen M."/>
            <person name="Engels R."/>
            <person name="Montgomery P."/>
            <person name="Pearson M."/>
            <person name="Howarth C."/>
            <person name="Larson L."/>
            <person name="White J."/>
            <person name="O'Leary S."/>
            <person name="Kodira C."/>
            <person name="Zeng Q."/>
            <person name="Yandava C."/>
            <person name="Alvarado L."/>
            <person name="Longcore J."/>
            <person name="James T."/>
        </authorList>
    </citation>
    <scope>NUCLEOTIDE SEQUENCE [LARGE SCALE GENOMIC DNA]</scope>
    <source>
        <strain evidence="1 2">JEL423</strain>
    </source>
</reference>
<organism evidence="1 2">
    <name type="scientific">Batrachochytrium dendrobatidis (strain JEL423)</name>
    <dbReference type="NCBI Taxonomy" id="403673"/>
    <lineage>
        <taxon>Eukaryota</taxon>
        <taxon>Fungi</taxon>
        <taxon>Fungi incertae sedis</taxon>
        <taxon>Chytridiomycota</taxon>
        <taxon>Chytridiomycota incertae sedis</taxon>
        <taxon>Chytridiomycetes</taxon>
        <taxon>Rhizophydiales</taxon>
        <taxon>Rhizophydiales incertae sedis</taxon>
        <taxon>Batrachochytrium</taxon>
    </lineage>
</organism>
<dbReference type="AlphaFoldDB" id="A0A177WSA2"/>
<dbReference type="PANTHER" id="PTHR37849:SF1">
    <property type="entry name" value="YALI0E11605P"/>
    <property type="match status" value="1"/>
</dbReference>
<dbReference type="Proteomes" id="UP000077115">
    <property type="component" value="Unassembled WGS sequence"/>
</dbReference>
<protein>
    <submittedName>
        <fullName evidence="1">Uncharacterized protein</fullName>
    </submittedName>
</protein>
<name>A0A177WSA2_BATDL</name>
<dbReference type="VEuPathDB" id="FungiDB:BDEG_26400"/>
<reference evidence="1 2" key="2">
    <citation type="submission" date="2016-05" db="EMBL/GenBank/DDBJ databases">
        <title>Lineage-specific infection strategies underlie the spectrum of fungal disease in amphibians.</title>
        <authorList>
            <person name="Cuomo C.A."/>
            <person name="Farrer R.A."/>
            <person name="James T."/>
            <person name="Longcore J."/>
            <person name="Birren B."/>
        </authorList>
    </citation>
    <scope>NUCLEOTIDE SEQUENCE [LARGE SCALE GENOMIC DNA]</scope>
    <source>
        <strain evidence="1 2">JEL423</strain>
    </source>
</reference>
<sequence>MAAGLPLLRTRLFGAGRRLLSTEASVPPLSAVQRPVIVRQVGYVRGGMFGFLLGVTVSSGVAYGYLLDDYQQSTTSLLAGVDNVQLSANKIKSQTSKIEVLEKELKSATKSYSTKKEFENLRNELLKAIDDVHVSHLELKTQVWEKLSKE</sequence>
<dbReference type="STRING" id="403673.A0A177WSA2"/>
<dbReference type="EMBL" id="DS022309">
    <property type="protein sequence ID" value="OAJ43017.1"/>
    <property type="molecule type" value="Genomic_DNA"/>
</dbReference>